<keyword evidence="2" id="KW-0472">Membrane</keyword>
<sequence>MSTVTTGSPTGPTPPRPTPPRPTPPRPTPPGDDASAPRTAALLERAGVLVQALALGTDRWDPGTRTGVEAALTAVRDRLRLGVDHTVVLLAGGTGSGKSSLFNTVSGLPLAEVGVRRPTSSEVTACVWGRDAGPLLDRLGVHPTRRTQRESPLDGDAEAPLRGMVLLDVPDHDSVEGAHRALVDALLPEADLLVWVLDPQKYADDALHSGYLQRLAAHEVAALVVLNQADTVPAGARDALVADLERLLAEDGLDARVLAVSAVTGEGVGELRRVLAEIVAAAGLAARRAEGVLDEVAERLGAEVGRTAASAEADGQVDEAGEALVEELLDLSGARAGAVGPAAVPPPADAVALARRRWLARRTAGVPERWARDVDRRTSSAEDLVAATGRALADLPGLAPAARAWWARPVVGSALALVGALLLAVGLGVVLAGGLAGLPPVVGTQMARAGAVVLAGGVALLLVGRRTRTEAAAPPPLDEARGALATVVGRRLSAPARAVLDEHAAVRALLDRATRPL</sequence>
<dbReference type="EMBL" id="FOKA01000001">
    <property type="protein sequence ID" value="SFA72333.1"/>
    <property type="molecule type" value="Genomic_DNA"/>
</dbReference>
<dbReference type="PANTHER" id="PTHR42698">
    <property type="entry name" value="GTPASE ERA"/>
    <property type="match status" value="1"/>
</dbReference>
<dbReference type="GO" id="GO:0000028">
    <property type="term" value="P:ribosomal small subunit assembly"/>
    <property type="evidence" value="ECO:0007669"/>
    <property type="project" value="TreeGrafter"/>
</dbReference>
<dbReference type="GO" id="GO:0043024">
    <property type="term" value="F:ribosomal small subunit binding"/>
    <property type="evidence" value="ECO:0007669"/>
    <property type="project" value="TreeGrafter"/>
</dbReference>
<gene>
    <name evidence="3" type="ORF">SAMN05421867_101221</name>
</gene>
<dbReference type="RefSeq" id="WP_239078847.1">
    <property type="nucleotide sequence ID" value="NZ_BONM01000013.1"/>
</dbReference>
<dbReference type="Gene3D" id="3.40.50.300">
    <property type="entry name" value="P-loop containing nucleotide triphosphate hydrolases"/>
    <property type="match status" value="1"/>
</dbReference>
<keyword evidence="4" id="KW-1185">Reference proteome</keyword>
<dbReference type="Proteomes" id="UP000199012">
    <property type="component" value="Unassembled WGS sequence"/>
</dbReference>
<name>A0A1I0V8E8_9CELL</name>
<feature type="compositionally biased region" description="Pro residues" evidence="1">
    <location>
        <begin position="11"/>
        <end position="30"/>
    </location>
</feature>
<dbReference type="SUPFAM" id="SSF52540">
    <property type="entry name" value="P-loop containing nucleoside triphosphate hydrolases"/>
    <property type="match status" value="1"/>
</dbReference>
<dbReference type="InterPro" id="IPR005662">
    <property type="entry name" value="GTPase_Era-like"/>
</dbReference>
<dbReference type="InterPro" id="IPR027417">
    <property type="entry name" value="P-loop_NTPase"/>
</dbReference>
<dbReference type="PANTHER" id="PTHR42698:SF1">
    <property type="entry name" value="GTPASE ERA, MITOCHONDRIAL"/>
    <property type="match status" value="1"/>
</dbReference>
<accession>A0A1I0V8E8</accession>
<evidence type="ECO:0000313" key="3">
    <source>
        <dbReference type="EMBL" id="SFA72333.1"/>
    </source>
</evidence>
<dbReference type="GO" id="GO:0019843">
    <property type="term" value="F:rRNA binding"/>
    <property type="evidence" value="ECO:0007669"/>
    <property type="project" value="TreeGrafter"/>
</dbReference>
<dbReference type="STRING" id="988821.SAMN05421867_101221"/>
<evidence type="ECO:0000256" key="1">
    <source>
        <dbReference type="SAM" id="MobiDB-lite"/>
    </source>
</evidence>
<reference evidence="4" key="1">
    <citation type="submission" date="2016-10" db="EMBL/GenBank/DDBJ databases">
        <authorList>
            <person name="Varghese N."/>
            <person name="Submissions S."/>
        </authorList>
    </citation>
    <scope>NUCLEOTIDE SEQUENCE [LARGE SCALE GENOMIC DNA]</scope>
    <source>
        <strain evidence="4">CGMCC 4.6945</strain>
    </source>
</reference>
<dbReference type="AlphaFoldDB" id="A0A1I0V8E8"/>
<organism evidence="3 4">
    <name type="scientific">Cellulomonas marina</name>
    <dbReference type="NCBI Taxonomy" id="988821"/>
    <lineage>
        <taxon>Bacteria</taxon>
        <taxon>Bacillati</taxon>
        <taxon>Actinomycetota</taxon>
        <taxon>Actinomycetes</taxon>
        <taxon>Micrococcales</taxon>
        <taxon>Cellulomonadaceae</taxon>
        <taxon>Cellulomonas</taxon>
    </lineage>
</organism>
<proteinExistence type="predicted"/>
<protein>
    <submittedName>
        <fullName evidence="3">Predicted GTPase</fullName>
    </submittedName>
</protein>
<keyword evidence="2" id="KW-0812">Transmembrane</keyword>
<keyword evidence="2" id="KW-1133">Transmembrane helix</keyword>
<dbReference type="GO" id="GO:0005525">
    <property type="term" value="F:GTP binding"/>
    <property type="evidence" value="ECO:0007669"/>
    <property type="project" value="InterPro"/>
</dbReference>
<evidence type="ECO:0000313" key="4">
    <source>
        <dbReference type="Proteomes" id="UP000199012"/>
    </source>
</evidence>
<feature type="region of interest" description="Disordered" evidence="1">
    <location>
        <begin position="1"/>
        <end position="36"/>
    </location>
</feature>
<feature type="compositionally biased region" description="Low complexity" evidence="1">
    <location>
        <begin position="1"/>
        <end position="10"/>
    </location>
</feature>
<evidence type="ECO:0000256" key="2">
    <source>
        <dbReference type="SAM" id="Phobius"/>
    </source>
</evidence>
<dbReference type="GO" id="GO:0005829">
    <property type="term" value="C:cytosol"/>
    <property type="evidence" value="ECO:0007669"/>
    <property type="project" value="TreeGrafter"/>
</dbReference>
<feature type="transmembrane region" description="Helical" evidence="2">
    <location>
        <begin position="446"/>
        <end position="464"/>
    </location>
</feature>
<feature type="transmembrane region" description="Helical" evidence="2">
    <location>
        <begin position="410"/>
        <end position="434"/>
    </location>
</feature>